<proteinExistence type="predicted"/>
<protein>
    <submittedName>
        <fullName evidence="1">Uncharacterized protein</fullName>
    </submittedName>
</protein>
<accession>A0A346FCS1</accession>
<dbReference type="Proteomes" id="UP000259952">
    <property type="component" value="Segment"/>
</dbReference>
<dbReference type="RefSeq" id="YP_009807672.1">
    <property type="nucleotide sequence ID" value="NC_048027.1"/>
</dbReference>
<organism evidence="1 2">
    <name type="scientific">Gordonia phage Fryberger</name>
    <dbReference type="NCBI Taxonomy" id="2250392"/>
    <lineage>
        <taxon>Viruses</taxon>
        <taxon>Duplodnaviria</taxon>
        <taxon>Heunggongvirae</taxon>
        <taxon>Uroviricota</taxon>
        <taxon>Caudoviricetes</taxon>
        <taxon>Ronaldovirus</taxon>
        <taxon>Ronaldovirus fryberger</taxon>
    </lineage>
</organism>
<name>A0A346FCS1_9CAUD</name>
<reference evidence="1 2" key="1">
    <citation type="submission" date="2018-06" db="EMBL/GenBank/DDBJ databases">
        <authorList>
            <person name="Searcy Z.E."/>
            <person name="Delesalle V.A."/>
            <person name="Garlena R.A."/>
            <person name="Russell D.A."/>
            <person name="Pope W.H."/>
            <person name="Jacobs-Sera D."/>
            <person name="Hatfull G.F."/>
        </authorList>
    </citation>
    <scope>NUCLEOTIDE SEQUENCE [LARGE SCALE GENOMIC DNA]</scope>
</reference>
<keyword evidence="2" id="KW-1185">Reference proteome</keyword>
<dbReference type="EMBL" id="MH479913">
    <property type="protein sequence ID" value="AXN53535.1"/>
    <property type="molecule type" value="Genomic_DNA"/>
</dbReference>
<evidence type="ECO:0000313" key="1">
    <source>
        <dbReference type="EMBL" id="AXN53535.1"/>
    </source>
</evidence>
<gene>
    <name evidence="1" type="primary">120</name>
    <name evidence="1" type="ORF">SEA_FRYBERGER_120</name>
</gene>
<sequence>MSREIPAMVTKEEIIAAHRRLEEAVDELVRLASQAGDGDRIPSTVAGYILAVDNRFIDEQGYCDGYISYYDPLAGQPEHISRMILHDALEVAEMRQAMRVSGDDDD</sequence>
<evidence type="ECO:0000313" key="2">
    <source>
        <dbReference type="Proteomes" id="UP000259952"/>
    </source>
</evidence>
<dbReference type="GeneID" id="54998550"/>
<dbReference type="KEGG" id="vg:54998550"/>